<dbReference type="Gene3D" id="3.40.50.300">
    <property type="entry name" value="P-loop containing nucleotide triphosphate hydrolases"/>
    <property type="match status" value="1"/>
</dbReference>
<evidence type="ECO:0000256" key="1">
    <source>
        <dbReference type="ARBA" id="ARBA00004651"/>
    </source>
</evidence>
<dbReference type="PANTHER" id="PTHR43394">
    <property type="entry name" value="ATP-DEPENDENT PERMEASE MDL1, MITOCHONDRIAL"/>
    <property type="match status" value="1"/>
</dbReference>
<dbReference type="CDD" id="cd07346">
    <property type="entry name" value="ABC_6TM_exporters"/>
    <property type="match status" value="1"/>
</dbReference>
<reference evidence="8 9" key="1">
    <citation type="submission" date="2016-12" db="EMBL/GenBank/DDBJ databases">
        <title>The draft genome sequence of Actinophytocola sp. 11-183.</title>
        <authorList>
            <person name="Wang W."/>
            <person name="Yuan L."/>
        </authorList>
    </citation>
    <scope>NUCLEOTIDE SEQUENCE [LARGE SCALE GENOMIC DNA]</scope>
    <source>
        <strain evidence="8 9">11-183</strain>
    </source>
</reference>
<evidence type="ECO:0000259" key="6">
    <source>
        <dbReference type="PROSITE" id="PS50893"/>
    </source>
</evidence>
<keyword evidence="3 5" id="KW-1133">Transmembrane helix</keyword>
<dbReference type="RefSeq" id="WP_075125147.1">
    <property type="nucleotide sequence ID" value="NZ_MSIE01000013.1"/>
</dbReference>
<dbReference type="GO" id="GO:0016887">
    <property type="term" value="F:ATP hydrolysis activity"/>
    <property type="evidence" value="ECO:0007669"/>
    <property type="project" value="InterPro"/>
</dbReference>
<dbReference type="InterPro" id="IPR011527">
    <property type="entry name" value="ABC1_TM_dom"/>
</dbReference>
<dbReference type="PANTHER" id="PTHR43394:SF1">
    <property type="entry name" value="ATP-BINDING CASSETTE SUB-FAMILY B MEMBER 10, MITOCHONDRIAL"/>
    <property type="match status" value="1"/>
</dbReference>
<keyword evidence="2 5" id="KW-0812">Transmembrane</keyword>
<dbReference type="SUPFAM" id="SSF52540">
    <property type="entry name" value="P-loop containing nucleoside triphosphate hydrolases"/>
    <property type="match status" value="1"/>
</dbReference>
<dbReference type="Pfam" id="PF00005">
    <property type="entry name" value="ABC_tran"/>
    <property type="match status" value="1"/>
</dbReference>
<dbReference type="InterPro" id="IPR039421">
    <property type="entry name" value="Type_1_exporter"/>
</dbReference>
<dbReference type="InterPro" id="IPR027417">
    <property type="entry name" value="P-loop_NTPase"/>
</dbReference>
<feature type="domain" description="ABC transmembrane type-1" evidence="7">
    <location>
        <begin position="22"/>
        <end position="302"/>
    </location>
</feature>
<comment type="caution">
    <text evidence="8">The sequence shown here is derived from an EMBL/GenBank/DDBJ whole genome shotgun (WGS) entry which is preliminary data.</text>
</comment>
<accession>A0A1Q8CUC2</accession>
<evidence type="ECO:0000256" key="4">
    <source>
        <dbReference type="ARBA" id="ARBA00023136"/>
    </source>
</evidence>
<dbReference type="InterPro" id="IPR003439">
    <property type="entry name" value="ABC_transporter-like_ATP-bd"/>
</dbReference>
<keyword evidence="4 5" id="KW-0472">Membrane</keyword>
<dbReference type="PROSITE" id="PS50929">
    <property type="entry name" value="ABC_TM1F"/>
    <property type="match status" value="1"/>
</dbReference>
<dbReference type="GO" id="GO:0005886">
    <property type="term" value="C:plasma membrane"/>
    <property type="evidence" value="ECO:0007669"/>
    <property type="project" value="UniProtKB-SubCell"/>
</dbReference>
<evidence type="ECO:0000313" key="9">
    <source>
        <dbReference type="Proteomes" id="UP000185596"/>
    </source>
</evidence>
<organism evidence="8 9">
    <name type="scientific">Actinophytocola xanthii</name>
    <dbReference type="NCBI Taxonomy" id="1912961"/>
    <lineage>
        <taxon>Bacteria</taxon>
        <taxon>Bacillati</taxon>
        <taxon>Actinomycetota</taxon>
        <taxon>Actinomycetes</taxon>
        <taxon>Pseudonocardiales</taxon>
        <taxon>Pseudonocardiaceae</taxon>
    </lineage>
</organism>
<proteinExistence type="predicted"/>
<gene>
    <name evidence="8" type="ORF">BU204_09080</name>
</gene>
<dbReference type="EMBL" id="MSIE01000013">
    <property type="protein sequence ID" value="OLF17952.1"/>
    <property type="molecule type" value="Genomic_DNA"/>
</dbReference>
<dbReference type="SUPFAM" id="SSF90123">
    <property type="entry name" value="ABC transporter transmembrane region"/>
    <property type="match status" value="1"/>
</dbReference>
<name>A0A1Q8CUC2_9PSEU</name>
<dbReference type="Gene3D" id="1.20.1560.10">
    <property type="entry name" value="ABC transporter type 1, transmembrane domain"/>
    <property type="match status" value="1"/>
</dbReference>
<dbReference type="STRING" id="1912961.BU204_09080"/>
<protein>
    <submittedName>
        <fullName evidence="8">ABC transporter</fullName>
    </submittedName>
</protein>
<dbReference type="InterPro" id="IPR036640">
    <property type="entry name" value="ABC1_TM_sf"/>
</dbReference>
<dbReference type="GO" id="GO:0015421">
    <property type="term" value="F:ABC-type oligopeptide transporter activity"/>
    <property type="evidence" value="ECO:0007669"/>
    <property type="project" value="TreeGrafter"/>
</dbReference>
<feature type="transmembrane region" description="Helical" evidence="5">
    <location>
        <begin position="159"/>
        <end position="177"/>
    </location>
</feature>
<feature type="domain" description="ABC transporter" evidence="6">
    <location>
        <begin position="328"/>
        <end position="562"/>
    </location>
</feature>
<keyword evidence="9" id="KW-1185">Reference proteome</keyword>
<dbReference type="InterPro" id="IPR017871">
    <property type="entry name" value="ABC_transporter-like_CS"/>
</dbReference>
<dbReference type="Proteomes" id="UP000185596">
    <property type="component" value="Unassembled WGS sequence"/>
</dbReference>
<evidence type="ECO:0000256" key="3">
    <source>
        <dbReference type="ARBA" id="ARBA00022989"/>
    </source>
</evidence>
<dbReference type="PROSITE" id="PS50893">
    <property type="entry name" value="ABC_TRANSPORTER_2"/>
    <property type="match status" value="1"/>
</dbReference>
<evidence type="ECO:0000313" key="8">
    <source>
        <dbReference type="EMBL" id="OLF17952.1"/>
    </source>
</evidence>
<dbReference type="GO" id="GO:0005524">
    <property type="term" value="F:ATP binding"/>
    <property type="evidence" value="ECO:0007669"/>
    <property type="project" value="InterPro"/>
</dbReference>
<sequence length="562" mass="57929">MRELTGGRLLRRSLARHRGRLLGGAVLVCGHQVAEALVPVMIGVIIDRAVGTGDLPALVWWVLALCALFGALTVCWRVGTRHLVVAEQREAHQLRVEVVERVLDPRGHRTGMRAGEVLQVATSDAERSAEVVHGVSLGAAALVALAVSATALLTVDVPLGLTVVVGVPVLVAGLQLLSPLLTRRSTAAQESAGETTALATDLVRGVRALRGIGAQDNAAETYRASSRGTLRASLRAATTNGVYLGITTAASGLFLAVVAGFAGWIALAGRITVGELVAVVGLAQFVAEPVRLLGTAGQLLARARASAARLARVLTAPAVLSPGTRTEVLAAGVALRGVGYRTLDGLDLELGPGETVGVVAYDQRDSDALLELLAGAVPATDHTGRVEVGGVPVGELDLDTVRAAVLVEQHDVALFEGTLRDNLLAGAERPPEAVTAAVAAAAADDILAAHPDGLDRSVTDRGTTLSGGQRQRIGLARALAADPSVLVLYEPTTAVDTVTEERIAEGIARVRAHASTLLVTASPALLAVADRVLVLDGGRVTASGTHADLAQSDPRYRAAVLR</sequence>
<evidence type="ECO:0000256" key="5">
    <source>
        <dbReference type="SAM" id="Phobius"/>
    </source>
</evidence>
<dbReference type="AlphaFoldDB" id="A0A1Q8CUC2"/>
<feature type="transmembrane region" description="Helical" evidence="5">
    <location>
        <begin position="21"/>
        <end position="46"/>
    </location>
</feature>
<feature type="transmembrane region" description="Helical" evidence="5">
    <location>
        <begin position="241"/>
        <end position="267"/>
    </location>
</feature>
<feature type="transmembrane region" description="Helical" evidence="5">
    <location>
        <begin position="131"/>
        <end position="153"/>
    </location>
</feature>
<evidence type="ECO:0000256" key="2">
    <source>
        <dbReference type="ARBA" id="ARBA00022692"/>
    </source>
</evidence>
<evidence type="ECO:0000259" key="7">
    <source>
        <dbReference type="PROSITE" id="PS50929"/>
    </source>
</evidence>
<comment type="subcellular location">
    <subcellularLocation>
        <location evidence="1">Cell membrane</location>
        <topology evidence="1">Multi-pass membrane protein</topology>
    </subcellularLocation>
</comment>
<dbReference type="Pfam" id="PF00664">
    <property type="entry name" value="ABC_membrane"/>
    <property type="match status" value="1"/>
</dbReference>
<feature type="transmembrane region" description="Helical" evidence="5">
    <location>
        <begin position="58"/>
        <end position="79"/>
    </location>
</feature>
<dbReference type="PROSITE" id="PS00211">
    <property type="entry name" value="ABC_TRANSPORTER_1"/>
    <property type="match status" value="1"/>
</dbReference>